<dbReference type="FunFam" id="3.40.50.150:FF:000274">
    <property type="entry name" value="ERF1 methyltransferase catalytic subunit MTQ2"/>
    <property type="match status" value="1"/>
</dbReference>
<dbReference type="InterPro" id="IPR029063">
    <property type="entry name" value="SAM-dependent_MTases_sf"/>
</dbReference>
<dbReference type="Proteomes" id="UP000800041">
    <property type="component" value="Unassembled WGS sequence"/>
</dbReference>
<evidence type="ECO:0000313" key="6">
    <source>
        <dbReference type="EMBL" id="KAF1988335.1"/>
    </source>
</evidence>
<dbReference type="PANTHER" id="PTHR45875">
    <property type="entry name" value="METHYLTRANSFERASE N6AMT1"/>
    <property type="match status" value="1"/>
</dbReference>
<dbReference type="InterPro" id="IPR002052">
    <property type="entry name" value="DNA_methylase_N6_adenine_CS"/>
</dbReference>
<evidence type="ECO:0000256" key="2">
    <source>
        <dbReference type="ARBA" id="ARBA00022603"/>
    </source>
</evidence>
<accession>A0A6G1H5A3</accession>
<keyword evidence="2" id="KW-0489">Methyltransferase</keyword>
<proteinExistence type="inferred from homology"/>
<keyword evidence="3" id="KW-0808">Transferase</keyword>
<feature type="compositionally biased region" description="Basic and acidic residues" evidence="5">
    <location>
        <begin position="216"/>
        <end position="227"/>
    </location>
</feature>
<gene>
    <name evidence="6" type="ORF">K402DRAFT_419670</name>
</gene>
<organism evidence="6 7">
    <name type="scientific">Aulographum hederae CBS 113979</name>
    <dbReference type="NCBI Taxonomy" id="1176131"/>
    <lineage>
        <taxon>Eukaryota</taxon>
        <taxon>Fungi</taxon>
        <taxon>Dikarya</taxon>
        <taxon>Ascomycota</taxon>
        <taxon>Pezizomycotina</taxon>
        <taxon>Dothideomycetes</taxon>
        <taxon>Pleosporomycetidae</taxon>
        <taxon>Aulographales</taxon>
        <taxon>Aulographaceae</taxon>
    </lineage>
</organism>
<dbReference type="OrthoDB" id="406152at2759"/>
<evidence type="ECO:0000313" key="7">
    <source>
        <dbReference type="Proteomes" id="UP000800041"/>
    </source>
</evidence>
<dbReference type="SUPFAM" id="SSF53335">
    <property type="entry name" value="S-adenosyl-L-methionine-dependent methyltransferases"/>
    <property type="match status" value="1"/>
</dbReference>
<protein>
    <recommendedName>
        <fullName evidence="8">ERF1 methyltransferase catalytic subunit MTQ2</fullName>
    </recommendedName>
</protein>
<evidence type="ECO:0008006" key="8">
    <source>
        <dbReference type="Google" id="ProtNLM"/>
    </source>
</evidence>
<keyword evidence="4" id="KW-0949">S-adenosyl-L-methionine</keyword>
<dbReference type="GO" id="GO:0003676">
    <property type="term" value="F:nucleic acid binding"/>
    <property type="evidence" value="ECO:0007669"/>
    <property type="project" value="InterPro"/>
</dbReference>
<dbReference type="GO" id="GO:0008276">
    <property type="term" value="F:protein methyltransferase activity"/>
    <property type="evidence" value="ECO:0007669"/>
    <property type="project" value="TreeGrafter"/>
</dbReference>
<dbReference type="Gene3D" id="3.40.50.150">
    <property type="entry name" value="Vaccinia Virus protein VP39"/>
    <property type="match status" value="1"/>
</dbReference>
<reference evidence="6" key="1">
    <citation type="journal article" date="2020" name="Stud. Mycol.">
        <title>101 Dothideomycetes genomes: a test case for predicting lifestyles and emergence of pathogens.</title>
        <authorList>
            <person name="Haridas S."/>
            <person name="Albert R."/>
            <person name="Binder M."/>
            <person name="Bloem J."/>
            <person name="Labutti K."/>
            <person name="Salamov A."/>
            <person name="Andreopoulos B."/>
            <person name="Baker S."/>
            <person name="Barry K."/>
            <person name="Bills G."/>
            <person name="Bluhm B."/>
            <person name="Cannon C."/>
            <person name="Castanera R."/>
            <person name="Culley D."/>
            <person name="Daum C."/>
            <person name="Ezra D."/>
            <person name="Gonzalez J."/>
            <person name="Henrissat B."/>
            <person name="Kuo A."/>
            <person name="Liang C."/>
            <person name="Lipzen A."/>
            <person name="Lutzoni F."/>
            <person name="Magnuson J."/>
            <person name="Mondo S."/>
            <person name="Nolan M."/>
            <person name="Ohm R."/>
            <person name="Pangilinan J."/>
            <person name="Park H.-J."/>
            <person name="Ramirez L."/>
            <person name="Alfaro M."/>
            <person name="Sun H."/>
            <person name="Tritt A."/>
            <person name="Yoshinaga Y."/>
            <person name="Zwiers L.-H."/>
            <person name="Turgeon B."/>
            <person name="Goodwin S."/>
            <person name="Spatafora J."/>
            <person name="Crous P."/>
            <person name="Grigoriev I."/>
        </authorList>
    </citation>
    <scope>NUCLEOTIDE SEQUENCE</scope>
    <source>
        <strain evidence="6">CBS 113979</strain>
    </source>
</reference>
<dbReference type="GO" id="GO:0035657">
    <property type="term" value="C:eRF1 methyltransferase complex"/>
    <property type="evidence" value="ECO:0007669"/>
    <property type="project" value="TreeGrafter"/>
</dbReference>
<dbReference type="PANTHER" id="PTHR45875:SF1">
    <property type="entry name" value="METHYLTRANSFERASE N6AMT1"/>
    <property type="match status" value="1"/>
</dbReference>
<dbReference type="PROSITE" id="PS00092">
    <property type="entry name" value="N6_MTASE"/>
    <property type="match status" value="1"/>
</dbReference>
<evidence type="ECO:0000256" key="5">
    <source>
        <dbReference type="SAM" id="MobiDB-lite"/>
    </source>
</evidence>
<sequence>MPWDDVNTAPEILISGCTPRYGGAGRPDQGSGLSGKRLGGGGLSDETWLGGGGLGGGRLGDGSGPIRPTRMLPTPSTTHVSFDNVYEPAEDSFLLLDTLSSASETAFLQERFAQQCPLVVEVGTGSGVVLAFVAANTSPIFGHSRVLTLGTDLNLFACKAASHTVQQALKESASQSSPSVFLEILNTDLTGSLRPHSVDLLIFNPPYVPTETIPDPPKHGIDDDTKSSSKSKNSTFDRDSQLLALSYAGGADGMEVTNRLLDQLHSILHLQRGVAYILLCAQNKPLKVQERLRNWGANWSVEVVGNSGKKGGWEKLQILRVWRT</sequence>
<dbReference type="EMBL" id="ML977149">
    <property type="protein sequence ID" value="KAF1988335.1"/>
    <property type="molecule type" value="Genomic_DNA"/>
</dbReference>
<dbReference type="GO" id="GO:0008757">
    <property type="term" value="F:S-adenosylmethionine-dependent methyltransferase activity"/>
    <property type="evidence" value="ECO:0007669"/>
    <property type="project" value="TreeGrafter"/>
</dbReference>
<dbReference type="InterPro" id="IPR052190">
    <property type="entry name" value="Euk-Arch_PrmC-MTase"/>
</dbReference>
<keyword evidence="7" id="KW-1185">Reference proteome</keyword>
<evidence type="ECO:0000256" key="1">
    <source>
        <dbReference type="ARBA" id="ARBA00006149"/>
    </source>
</evidence>
<name>A0A6G1H5A3_9PEZI</name>
<dbReference type="AlphaFoldDB" id="A0A6G1H5A3"/>
<evidence type="ECO:0000256" key="4">
    <source>
        <dbReference type="ARBA" id="ARBA00022691"/>
    </source>
</evidence>
<evidence type="ECO:0000256" key="3">
    <source>
        <dbReference type="ARBA" id="ARBA00022679"/>
    </source>
</evidence>
<dbReference type="GO" id="GO:0032259">
    <property type="term" value="P:methylation"/>
    <property type="evidence" value="ECO:0007669"/>
    <property type="project" value="UniProtKB-KW"/>
</dbReference>
<feature type="region of interest" description="Disordered" evidence="5">
    <location>
        <begin position="18"/>
        <end position="38"/>
    </location>
</feature>
<feature type="region of interest" description="Disordered" evidence="5">
    <location>
        <begin position="211"/>
        <end position="235"/>
    </location>
</feature>
<comment type="similarity">
    <text evidence="1">Belongs to the eukaryotic/archaeal PrmC-related family.</text>
</comment>